<gene>
    <name evidence="1" type="ORF">BPAG_LOCUS9673</name>
</gene>
<dbReference type="EMBL" id="UZAD01013162">
    <property type="protein sequence ID" value="VDN90859.1"/>
    <property type="molecule type" value="Genomic_DNA"/>
</dbReference>
<accession>A0A0N4TMN2</accession>
<organism evidence="3">
    <name type="scientific">Brugia pahangi</name>
    <name type="common">Filarial nematode worm</name>
    <dbReference type="NCBI Taxonomy" id="6280"/>
    <lineage>
        <taxon>Eukaryota</taxon>
        <taxon>Metazoa</taxon>
        <taxon>Ecdysozoa</taxon>
        <taxon>Nematoda</taxon>
        <taxon>Chromadorea</taxon>
        <taxon>Rhabditida</taxon>
        <taxon>Spirurina</taxon>
        <taxon>Spiruromorpha</taxon>
        <taxon>Filarioidea</taxon>
        <taxon>Onchocercidae</taxon>
        <taxon>Brugia</taxon>
    </lineage>
</organism>
<protein>
    <submittedName>
        <fullName evidence="1 3">Uncharacterized protein</fullName>
    </submittedName>
</protein>
<evidence type="ECO:0000313" key="3">
    <source>
        <dbReference type="WBParaSite" id="BPAG_0000971101-mRNA-1"/>
    </source>
</evidence>
<dbReference type="Proteomes" id="UP000278627">
    <property type="component" value="Unassembled WGS sequence"/>
</dbReference>
<proteinExistence type="predicted"/>
<dbReference type="WBParaSite" id="BPAG_0000971101-mRNA-1">
    <property type="protein sequence ID" value="BPAG_0000971101-mRNA-1"/>
    <property type="gene ID" value="BPAG_0000971101"/>
</dbReference>
<keyword evidence="2" id="KW-1185">Reference proteome</keyword>
<reference evidence="3" key="1">
    <citation type="submission" date="2017-02" db="UniProtKB">
        <authorList>
            <consortium name="WormBaseParasite"/>
        </authorList>
    </citation>
    <scope>IDENTIFICATION</scope>
</reference>
<evidence type="ECO:0000313" key="2">
    <source>
        <dbReference type="Proteomes" id="UP000278627"/>
    </source>
</evidence>
<reference evidence="1 2" key="2">
    <citation type="submission" date="2018-11" db="EMBL/GenBank/DDBJ databases">
        <authorList>
            <consortium name="Pathogen Informatics"/>
        </authorList>
    </citation>
    <scope>NUCLEOTIDE SEQUENCE [LARGE SCALE GENOMIC DNA]</scope>
</reference>
<name>A0A0N4TMN2_BRUPA</name>
<evidence type="ECO:0000313" key="1">
    <source>
        <dbReference type="EMBL" id="VDN90859.1"/>
    </source>
</evidence>
<dbReference type="AlphaFoldDB" id="A0A0N4TMN2"/>
<sequence>MENKRLLDAIRFSHQRQKLHIYQSGKNVRIKIKISFAPNKAKASIRYINACNKSVISSGTAAKLRTYECPGLTKESDDDQAKLERIKHQIHYGHCFDGFKKIVKSLQKYFSNKKKLNEVLCHRSIMLSDLTEMLLHFRIMNNETREGVSGIGTASFSQELYQSILVKQYSEENFNGLEEFLFKQFQVFFYYVCTIGFTNHYVEINGI</sequence>